<dbReference type="Gene3D" id="3.40.140.10">
    <property type="entry name" value="Cytidine Deaminase, domain 2"/>
    <property type="match status" value="1"/>
</dbReference>
<dbReference type="EMBL" id="OUNR01000019">
    <property type="protein sequence ID" value="SPP66383.1"/>
    <property type="molecule type" value="Genomic_DNA"/>
</dbReference>
<evidence type="ECO:0000313" key="9">
    <source>
        <dbReference type="Proteomes" id="UP000248168"/>
    </source>
</evidence>
<organism evidence="8 9">
    <name type="scientific">Nitrospira lenta</name>
    <dbReference type="NCBI Taxonomy" id="1436998"/>
    <lineage>
        <taxon>Bacteria</taxon>
        <taxon>Pseudomonadati</taxon>
        <taxon>Nitrospirota</taxon>
        <taxon>Nitrospiria</taxon>
        <taxon>Nitrospirales</taxon>
        <taxon>Nitrospiraceae</taxon>
        <taxon>Nitrospira</taxon>
    </lineage>
</organism>
<dbReference type="OrthoDB" id="5470925at2"/>
<dbReference type="Pfam" id="PF00899">
    <property type="entry name" value="ThiF"/>
    <property type="match status" value="1"/>
</dbReference>
<protein>
    <submittedName>
        <fullName evidence="8">UBA/THIF-type NAD/FAD binding protein</fullName>
    </submittedName>
</protein>
<dbReference type="GO" id="GO:0008641">
    <property type="term" value="F:ubiquitin-like modifier activating enzyme activity"/>
    <property type="evidence" value="ECO:0007669"/>
    <property type="project" value="InterPro"/>
</dbReference>
<proteinExistence type="predicted"/>
<keyword evidence="2" id="KW-0479">Metal-binding</keyword>
<evidence type="ECO:0000256" key="4">
    <source>
        <dbReference type="ARBA" id="ARBA00022833"/>
    </source>
</evidence>
<feature type="domain" description="THIF-type NAD/FAD binding fold" evidence="6">
    <location>
        <begin position="381"/>
        <end position="479"/>
    </location>
</feature>
<evidence type="ECO:0000256" key="5">
    <source>
        <dbReference type="ARBA" id="ARBA00023049"/>
    </source>
</evidence>
<keyword evidence="5" id="KW-0482">Metalloprotease</keyword>
<feature type="domain" description="JAB" evidence="7">
    <location>
        <begin position="625"/>
        <end position="743"/>
    </location>
</feature>
<dbReference type="Pfam" id="PF14457">
    <property type="entry name" value="Prok-E2_A"/>
    <property type="match status" value="1"/>
</dbReference>
<dbReference type="InterPro" id="IPR000594">
    <property type="entry name" value="ThiF_NAD_FAD-bd"/>
</dbReference>
<sequence length="756" mass="83722">MKEEFYTLPNLRELDDESHLKLPRARDLLSTARRQRDYSVRQLLQSTEGTFECIVVDVETDGVPKNNPYGIRYRERVALCVPENPKELVQVLALRRKFPTLIHQNQAAPNTPRNLCLYFEPAASVARTWTPQAFLRRIQWWLESSATDRLHPADQPVEQLFFVCAGELVLPWNMNEIRKDTDIRLVIKWGPERPNGGVTFFLEPLPANSQLPKGAIQPIAVTIPAIVQRQVESDPTTLGELSDLLESRNVNFPQLLKDESSKHVGEMGVPESADAPLSVIILTIPVTRSEGQTAERITHRAFVVKTGALKLGALIGSLFLHEVYEGKKSINKYFNAGGILGAKSISTWRDLGILPLEVLSRNDTASYRRQSGVRDEGPSGVLVGAGSLGSALMNLWGRSGWGRWTVIDKDHIRPHNVTRHSAYAQHVGHPKAMVVADLHEAAMHGSSTLTPVHADACDFSQPSVMDALTHAQLVVDASTSLEYPRSASHIEAIGRHISVFVTPNGNGAVLLAEDEKRGIRVRNIEAQYYRALIQEAWGKQHLDGVHSFWSGASCRDISMVMPCSRIMSYAGILAEQIPMISLRPEAVIRIWQRDPQRGSVVVHDYPVASERQIKFGETDLYIDAAIEQQLRGWRSANCPNETGGVLLGYHDFNISALVVVAALPAPPDSKSSPRSFERGVEGLLQAVQEASRRTAGIVGYVGEWHSHPPKHSASPSTDDFVQLVDLARKMSEDGLPAVQLIVGEKDVQILQGTMKE</sequence>
<dbReference type="Gene3D" id="3.40.50.720">
    <property type="entry name" value="NAD(P)-binding Rossmann-like Domain"/>
    <property type="match status" value="1"/>
</dbReference>
<dbReference type="InterPro" id="IPR035985">
    <property type="entry name" value="Ubiquitin-activating_enz"/>
</dbReference>
<accession>A0A330L8T0</accession>
<dbReference type="InterPro" id="IPR032865">
    <property type="entry name" value="Prok-E2_A"/>
</dbReference>
<name>A0A330L8T0_9BACT</name>
<keyword evidence="9" id="KW-1185">Reference proteome</keyword>
<dbReference type="InParanoid" id="A0A330L8T0"/>
<dbReference type="RefSeq" id="WP_121990548.1">
    <property type="nucleotide sequence ID" value="NZ_OUNR01000019.1"/>
</dbReference>
<evidence type="ECO:0000259" key="6">
    <source>
        <dbReference type="Pfam" id="PF00899"/>
    </source>
</evidence>
<reference evidence="9" key="1">
    <citation type="submission" date="2018-04" db="EMBL/GenBank/DDBJ databases">
        <authorList>
            <person name="Lucker S."/>
            <person name="Sakoula D."/>
        </authorList>
    </citation>
    <scope>NUCLEOTIDE SEQUENCE [LARGE SCALE GENOMIC DNA]</scope>
</reference>
<evidence type="ECO:0000256" key="1">
    <source>
        <dbReference type="ARBA" id="ARBA00022670"/>
    </source>
</evidence>
<evidence type="ECO:0000313" key="8">
    <source>
        <dbReference type="EMBL" id="SPP66383.1"/>
    </source>
</evidence>
<dbReference type="GO" id="GO:0046872">
    <property type="term" value="F:metal ion binding"/>
    <property type="evidence" value="ECO:0007669"/>
    <property type="project" value="UniProtKB-KW"/>
</dbReference>
<evidence type="ECO:0000256" key="3">
    <source>
        <dbReference type="ARBA" id="ARBA00022801"/>
    </source>
</evidence>
<dbReference type="InterPro" id="IPR028090">
    <property type="entry name" value="JAB_dom_prok"/>
</dbReference>
<dbReference type="GO" id="GO:0006508">
    <property type="term" value="P:proteolysis"/>
    <property type="evidence" value="ECO:0007669"/>
    <property type="project" value="UniProtKB-KW"/>
</dbReference>
<keyword evidence="4" id="KW-0862">Zinc</keyword>
<dbReference type="SUPFAM" id="SSF102712">
    <property type="entry name" value="JAB1/MPN domain"/>
    <property type="match status" value="1"/>
</dbReference>
<gene>
    <name evidence="8" type="ORF">NITLEN_60186</name>
</gene>
<keyword evidence="1" id="KW-0645">Protease</keyword>
<dbReference type="SUPFAM" id="SSF69572">
    <property type="entry name" value="Activating enzymes of the ubiquitin-like proteins"/>
    <property type="match status" value="1"/>
</dbReference>
<dbReference type="Proteomes" id="UP000248168">
    <property type="component" value="Unassembled WGS sequence"/>
</dbReference>
<evidence type="ECO:0000259" key="7">
    <source>
        <dbReference type="Pfam" id="PF14464"/>
    </source>
</evidence>
<dbReference type="GO" id="GO:0008237">
    <property type="term" value="F:metallopeptidase activity"/>
    <property type="evidence" value="ECO:0007669"/>
    <property type="project" value="UniProtKB-KW"/>
</dbReference>
<dbReference type="AlphaFoldDB" id="A0A330L8T0"/>
<evidence type="ECO:0000256" key="2">
    <source>
        <dbReference type="ARBA" id="ARBA00022723"/>
    </source>
</evidence>
<keyword evidence="3" id="KW-0378">Hydrolase</keyword>
<dbReference type="Pfam" id="PF14464">
    <property type="entry name" value="Prok-JAB"/>
    <property type="match status" value="1"/>
</dbReference>